<accession>A0A8B6FFJ6</accession>
<evidence type="ECO:0000313" key="1">
    <source>
        <dbReference type="EMBL" id="VDI49349.1"/>
    </source>
</evidence>
<keyword evidence="2" id="KW-1185">Reference proteome</keyword>
<evidence type="ECO:0000313" key="2">
    <source>
        <dbReference type="Proteomes" id="UP000596742"/>
    </source>
</evidence>
<gene>
    <name evidence="1" type="ORF">MGAL_10B091917</name>
</gene>
<organism evidence="1 2">
    <name type="scientific">Mytilus galloprovincialis</name>
    <name type="common">Mediterranean mussel</name>
    <dbReference type="NCBI Taxonomy" id="29158"/>
    <lineage>
        <taxon>Eukaryota</taxon>
        <taxon>Metazoa</taxon>
        <taxon>Spiralia</taxon>
        <taxon>Lophotrochozoa</taxon>
        <taxon>Mollusca</taxon>
        <taxon>Bivalvia</taxon>
        <taxon>Autobranchia</taxon>
        <taxon>Pteriomorphia</taxon>
        <taxon>Mytilida</taxon>
        <taxon>Mytiloidea</taxon>
        <taxon>Mytilidae</taxon>
        <taxon>Mytilinae</taxon>
        <taxon>Mytilus</taxon>
    </lineage>
</organism>
<proteinExistence type="predicted"/>
<dbReference type="Proteomes" id="UP000596742">
    <property type="component" value="Unassembled WGS sequence"/>
</dbReference>
<feature type="non-terminal residue" evidence="1">
    <location>
        <position position="439"/>
    </location>
</feature>
<dbReference type="OrthoDB" id="6183255at2759"/>
<name>A0A8B6FFJ6_MYTGA</name>
<reference evidence="1" key="1">
    <citation type="submission" date="2018-11" db="EMBL/GenBank/DDBJ databases">
        <authorList>
            <person name="Alioto T."/>
            <person name="Alioto T."/>
        </authorList>
    </citation>
    <scope>NUCLEOTIDE SEQUENCE</scope>
</reference>
<dbReference type="EMBL" id="UYJE01006824">
    <property type="protein sequence ID" value="VDI49349.1"/>
    <property type="molecule type" value="Genomic_DNA"/>
</dbReference>
<sequence length="439" mass="51693">MSDTVLDDPERLNYFKLLIVVTEIGVLLTRKILDIHLKKIGKTLQTFIDENRHEIYHCFDKRKCCQCQSNNCLASETILKEPQMRLMFDKSRQRKNGHRSENNNKWCCCEVNAIDIENLDLSFLRFFLFNFCEESLWDIDLTECQESFNEILNGNKHDIYHLLHVNIQCCACRLGYNKPKSFITLDSKDFEKMFTLSKRTKCHAYCICVYDAENGLSHTELKKRCNKDTFKQLTRSFCIIRQTIEKVVMVRNDLAHVYGIQARVSEDKFKKEWNILWPCIQAMGKVTGLEEWTNEQIDRVKTCTFNCHLCNQMHMKLLQEAERSEDIIKRLDRQCEILQLIGDNVKLLVISPNNMHNDHNLHKKRRTENDLCPSQCIDILEDGNWKNNPEILPCAIEYIRTQLGYELDHDRVQTAKLVIKLKPTYTENETKDHNDLLSG</sequence>
<protein>
    <recommendedName>
        <fullName evidence="3">DZIP3-like HEPN domain-containing protein</fullName>
    </recommendedName>
</protein>
<evidence type="ECO:0008006" key="3">
    <source>
        <dbReference type="Google" id="ProtNLM"/>
    </source>
</evidence>
<comment type="caution">
    <text evidence="1">The sequence shown here is derived from an EMBL/GenBank/DDBJ whole genome shotgun (WGS) entry which is preliminary data.</text>
</comment>
<dbReference type="AlphaFoldDB" id="A0A8B6FFJ6"/>